<evidence type="ECO:0000313" key="3">
    <source>
        <dbReference type="Proteomes" id="UP000315783"/>
    </source>
</evidence>
<comment type="caution">
    <text evidence="2">The sequence shown here is derived from an EMBL/GenBank/DDBJ whole genome shotgun (WGS) entry which is preliminary data.</text>
</comment>
<dbReference type="Gene3D" id="1.10.1280.10">
    <property type="entry name" value="Di-copper center containing domain from catechol oxidase"/>
    <property type="match status" value="1"/>
</dbReference>
<dbReference type="Pfam" id="PF00264">
    <property type="entry name" value="Tyrosinase"/>
    <property type="match status" value="1"/>
</dbReference>
<protein>
    <submittedName>
        <fullName evidence="2">BolA protein</fullName>
    </submittedName>
</protein>
<dbReference type="EMBL" id="SPUK01000005">
    <property type="protein sequence ID" value="TQV96995.1"/>
    <property type="molecule type" value="Genomic_DNA"/>
</dbReference>
<feature type="domain" description="Tyrosinase copper-binding" evidence="1">
    <location>
        <begin position="6"/>
        <end position="130"/>
    </location>
</feature>
<accession>A0A545V5K0</accession>
<evidence type="ECO:0000259" key="1">
    <source>
        <dbReference type="Pfam" id="PF00264"/>
    </source>
</evidence>
<sequence>MLLSRYWDWSLDWMDLARSSIWDNSTGFGGDGDSLGVETVGNGRCVIDGPFADLRPIIYNHTFAEHCLSRGFSDSKITGRLPGDQFSPENIGEILRQSDYSSFLRRVERDLHNTLHNSINGDFKAMTAANGEQQLIQKKSSPVSIILINITRSSVFLASCKSGQTVVGMAATKFQRSISAILGTAHVQLHWGCPVGRCASI</sequence>
<gene>
    <name evidence="2" type="ORF">IF1G_04235</name>
</gene>
<dbReference type="STRING" id="43265.A0A545V5K0"/>
<keyword evidence="3" id="KW-1185">Reference proteome</keyword>
<dbReference type="InterPro" id="IPR008922">
    <property type="entry name" value="Di-copper_centre_dom_sf"/>
</dbReference>
<dbReference type="InterPro" id="IPR002227">
    <property type="entry name" value="Tyrosinase_Cu-bd"/>
</dbReference>
<dbReference type="SUPFAM" id="SSF48056">
    <property type="entry name" value="Di-copper centre-containing domain"/>
    <property type="match status" value="1"/>
</dbReference>
<reference evidence="2 3" key="1">
    <citation type="journal article" date="2019" name="Appl. Microbiol. Biotechnol.">
        <title>Genome sequence of Isaria javanica and comparative genome analysis insights into family S53 peptidase evolution in fungal entomopathogens.</title>
        <authorList>
            <person name="Lin R."/>
            <person name="Zhang X."/>
            <person name="Xin B."/>
            <person name="Zou M."/>
            <person name="Gao Y."/>
            <person name="Qin F."/>
            <person name="Hu Q."/>
            <person name="Xie B."/>
            <person name="Cheng X."/>
        </authorList>
    </citation>
    <scope>NUCLEOTIDE SEQUENCE [LARGE SCALE GENOMIC DNA]</scope>
    <source>
        <strain evidence="2 3">IJ1G</strain>
    </source>
</reference>
<dbReference type="AlphaFoldDB" id="A0A545V5K0"/>
<dbReference type="Proteomes" id="UP000315783">
    <property type="component" value="Unassembled WGS sequence"/>
</dbReference>
<dbReference type="GO" id="GO:0016491">
    <property type="term" value="F:oxidoreductase activity"/>
    <property type="evidence" value="ECO:0007669"/>
    <property type="project" value="InterPro"/>
</dbReference>
<proteinExistence type="predicted"/>
<name>A0A545V5K0_9HYPO</name>
<organism evidence="2 3">
    <name type="scientific">Cordyceps javanica</name>
    <dbReference type="NCBI Taxonomy" id="43265"/>
    <lineage>
        <taxon>Eukaryota</taxon>
        <taxon>Fungi</taxon>
        <taxon>Dikarya</taxon>
        <taxon>Ascomycota</taxon>
        <taxon>Pezizomycotina</taxon>
        <taxon>Sordariomycetes</taxon>
        <taxon>Hypocreomycetidae</taxon>
        <taxon>Hypocreales</taxon>
        <taxon>Cordycipitaceae</taxon>
        <taxon>Cordyceps</taxon>
    </lineage>
</organism>
<evidence type="ECO:0000313" key="2">
    <source>
        <dbReference type="EMBL" id="TQV96995.1"/>
    </source>
</evidence>